<protein>
    <submittedName>
        <fullName evidence="2">Uncharacterized protein</fullName>
    </submittedName>
</protein>
<reference evidence="2" key="1">
    <citation type="submission" date="2023-10" db="EMBL/GenBank/DDBJ databases">
        <authorList>
            <person name="Domelevo Entfellner J.-B."/>
        </authorList>
    </citation>
    <scope>NUCLEOTIDE SEQUENCE</scope>
</reference>
<name>A0AA86RU80_9FABA</name>
<feature type="compositionally biased region" description="Basic and acidic residues" evidence="1">
    <location>
        <begin position="57"/>
        <end position="71"/>
    </location>
</feature>
<organism evidence="2 3">
    <name type="scientific">Sphenostylis stenocarpa</name>
    <dbReference type="NCBI Taxonomy" id="92480"/>
    <lineage>
        <taxon>Eukaryota</taxon>
        <taxon>Viridiplantae</taxon>
        <taxon>Streptophyta</taxon>
        <taxon>Embryophyta</taxon>
        <taxon>Tracheophyta</taxon>
        <taxon>Spermatophyta</taxon>
        <taxon>Magnoliopsida</taxon>
        <taxon>eudicotyledons</taxon>
        <taxon>Gunneridae</taxon>
        <taxon>Pentapetalae</taxon>
        <taxon>rosids</taxon>
        <taxon>fabids</taxon>
        <taxon>Fabales</taxon>
        <taxon>Fabaceae</taxon>
        <taxon>Papilionoideae</taxon>
        <taxon>50 kb inversion clade</taxon>
        <taxon>NPAAA clade</taxon>
        <taxon>indigoferoid/millettioid clade</taxon>
        <taxon>Phaseoleae</taxon>
        <taxon>Sphenostylis</taxon>
    </lineage>
</organism>
<dbReference type="AlphaFoldDB" id="A0AA86RU80"/>
<keyword evidence="3" id="KW-1185">Reference proteome</keyword>
<dbReference type="EMBL" id="OY731398">
    <property type="protein sequence ID" value="CAJ1822696.1"/>
    <property type="molecule type" value="Genomic_DNA"/>
</dbReference>
<gene>
    <name evidence="2" type="ORF">AYBTSS11_LOCUS1186</name>
</gene>
<accession>A0AA86RU80</accession>
<proteinExistence type="predicted"/>
<feature type="compositionally biased region" description="Polar residues" evidence="1">
    <location>
        <begin position="29"/>
        <end position="38"/>
    </location>
</feature>
<dbReference type="Proteomes" id="UP001189624">
    <property type="component" value="Chromosome 1"/>
</dbReference>
<evidence type="ECO:0000313" key="2">
    <source>
        <dbReference type="EMBL" id="CAJ1822696.1"/>
    </source>
</evidence>
<evidence type="ECO:0000313" key="3">
    <source>
        <dbReference type="Proteomes" id="UP001189624"/>
    </source>
</evidence>
<evidence type="ECO:0000256" key="1">
    <source>
        <dbReference type="SAM" id="MobiDB-lite"/>
    </source>
</evidence>
<sequence length="191" mass="22301">MNTNILKAVKKTQAQGSEIQEKKFATPQILESRNQTSEQRNRKKNKPDDYPSSIIGSDRDHEDSRDRTNDIETKLFITIGEKEEEEEETPRKKSVEKKQRTLRKVLSGHGNRGIEFHTRIIILLSPPYPRERQRKESARYVALVSSVAETRKTRSTYKMRNKMSSIFGDLHRISLHQTLFIIQIRKPDPTN</sequence>
<feature type="region of interest" description="Disordered" evidence="1">
    <location>
        <begin position="1"/>
        <end position="71"/>
    </location>
</feature>
<dbReference type="Gramene" id="rna-AYBTSS11_LOCUS1186">
    <property type="protein sequence ID" value="CAJ1822696.1"/>
    <property type="gene ID" value="gene-AYBTSS11_LOCUS1186"/>
</dbReference>